<name>R0M6Q8_ANAPL</name>
<organism evidence="2 3">
    <name type="scientific">Anas platyrhynchos</name>
    <name type="common">Mallard</name>
    <name type="synonym">Anas boschas</name>
    <dbReference type="NCBI Taxonomy" id="8839"/>
    <lineage>
        <taxon>Eukaryota</taxon>
        <taxon>Metazoa</taxon>
        <taxon>Chordata</taxon>
        <taxon>Craniata</taxon>
        <taxon>Vertebrata</taxon>
        <taxon>Euteleostomi</taxon>
        <taxon>Archelosauria</taxon>
        <taxon>Archosauria</taxon>
        <taxon>Dinosauria</taxon>
        <taxon>Saurischia</taxon>
        <taxon>Theropoda</taxon>
        <taxon>Coelurosauria</taxon>
        <taxon>Aves</taxon>
        <taxon>Neognathae</taxon>
        <taxon>Galloanserae</taxon>
        <taxon>Anseriformes</taxon>
        <taxon>Anatidae</taxon>
        <taxon>Anatinae</taxon>
        <taxon>Anas</taxon>
    </lineage>
</organism>
<feature type="compositionally biased region" description="Polar residues" evidence="1">
    <location>
        <begin position="83"/>
        <end position="92"/>
    </location>
</feature>
<protein>
    <submittedName>
        <fullName evidence="2">Uncharacterized protein</fullName>
    </submittedName>
</protein>
<sequence>MTAEALRCASGTTPCLPKARTRNSWRNGSQHTTRLTSWKGSSWFTVKNNTRRAVLIAHGTPLLAAGQAPPRAGTASRLVGIRDQSTGQPQHS</sequence>
<keyword evidence="3" id="KW-1185">Reference proteome</keyword>
<reference evidence="3" key="1">
    <citation type="journal article" date="2013" name="Nat. Genet.">
        <title>The duck genome and transcriptome provide insight into an avian influenza virus reservoir species.</title>
        <authorList>
            <person name="Huang Y."/>
            <person name="Li Y."/>
            <person name="Burt D.W."/>
            <person name="Chen H."/>
            <person name="Zhang Y."/>
            <person name="Qian W."/>
            <person name="Kim H."/>
            <person name="Gan S."/>
            <person name="Zhao Y."/>
            <person name="Li J."/>
            <person name="Yi K."/>
            <person name="Feng H."/>
            <person name="Zhu P."/>
            <person name="Li B."/>
            <person name="Liu Q."/>
            <person name="Fairley S."/>
            <person name="Magor K.E."/>
            <person name="Du Z."/>
            <person name="Hu X."/>
            <person name="Goodman L."/>
            <person name="Tafer H."/>
            <person name="Vignal A."/>
            <person name="Lee T."/>
            <person name="Kim K.W."/>
            <person name="Sheng Z."/>
            <person name="An Y."/>
            <person name="Searle S."/>
            <person name="Herrero J."/>
            <person name="Groenen M.A."/>
            <person name="Crooijmans R.P."/>
            <person name="Faraut T."/>
            <person name="Cai Q."/>
            <person name="Webster R.G."/>
            <person name="Aldridge J.R."/>
            <person name="Warren W.C."/>
            <person name="Bartschat S."/>
            <person name="Kehr S."/>
            <person name="Marz M."/>
            <person name="Stadler P.F."/>
            <person name="Smith J."/>
            <person name="Kraus R.H."/>
            <person name="Zhao Y."/>
            <person name="Ren L."/>
            <person name="Fei J."/>
            <person name="Morisson M."/>
            <person name="Kaiser P."/>
            <person name="Griffin D.K."/>
            <person name="Rao M."/>
            <person name="Pitel F."/>
            <person name="Wang J."/>
            <person name="Li N."/>
        </authorList>
    </citation>
    <scope>NUCLEOTIDE SEQUENCE [LARGE SCALE GENOMIC DNA]</scope>
</reference>
<evidence type="ECO:0000313" key="2">
    <source>
        <dbReference type="EMBL" id="EOB08313.1"/>
    </source>
</evidence>
<feature type="region of interest" description="Disordered" evidence="1">
    <location>
        <begin position="66"/>
        <end position="92"/>
    </location>
</feature>
<evidence type="ECO:0000313" key="3">
    <source>
        <dbReference type="Proteomes" id="UP000296049"/>
    </source>
</evidence>
<evidence type="ECO:0000256" key="1">
    <source>
        <dbReference type="SAM" id="MobiDB-lite"/>
    </source>
</evidence>
<dbReference type="Proteomes" id="UP000296049">
    <property type="component" value="Unassembled WGS sequence"/>
</dbReference>
<proteinExistence type="predicted"/>
<dbReference type="EMBL" id="KB742459">
    <property type="protein sequence ID" value="EOB08313.1"/>
    <property type="molecule type" value="Genomic_DNA"/>
</dbReference>
<dbReference type="AlphaFoldDB" id="R0M6Q8"/>
<gene>
    <name evidence="2" type="ORF">Anapl_01494</name>
</gene>
<accession>R0M6Q8</accession>